<feature type="compositionally biased region" description="Basic and acidic residues" evidence="13">
    <location>
        <begin position="31"/>
        <end position="40"/>
    </location>
</feature>
<comment type="similarity">
    <text evidence="10">Belongs to the class I-like SAM-binding methyltransferase superfamily. mRNA cap 0 methyltransferase family.</text>
</comment>
<dbReference type="InterPro" id="IPR039753">
    <property type="entry name" value="RG7MT1"/>
</dbReference>
<feature type="site" description="mRNA cap binding" evidence="12">
    <location>
        <position position="137"/>
    </location>
</feature>
<feature type="site" description="mRNA cap binding" evidence="12">
    <location>
        <position position="168"/>
    </location>
</feature>
<comment type="catalytic activity">
    <reaction evidence="9">
        <text>a 5'-end (5'-triphosphoguanosine)-ribonucleoside in mRNA + S-adenosyl-L-methionine = a 5'-end (N(7)-methyl 5'-triphosphoguanosine)-ribonucleoside in mRNA + S-adenosyl-L-homocysteine</text>
        <dbReference type="Rhea" id="RHEA:67008"/>
        <dbReference type="Rhea" id="RHEA-COMP:17166"/>
        <dbReference type="Rhea" id="RHEA-COMP:17167"/>
        <dbReference type="ChEBI" id="CHEBI:57856"/>
        <dbReference type="ChEBI" id="CHEBI:59789"/>
        <dbReference type="ChEBI" id="CHEBI:156461"/>
        <dbReference type="ChEBI" id="CHEBI:167617"/>
        <dbReference type="EC" id="2.1.1.56"/>
    </reaction>
</comment>
<keyword evidence="6 10" id="KW-0694">RNA-binding</keyword>
<evidence type="ECO:0000259" key="14">
    <source>
        <dbReference type="PROSITE" id="PS51562"/>
    </source>
</evidence>
<keyword evidence="2 10" id="KW-0489">Methyltransferase</keyword>
<dbReference type="PANTHER" id="PTHR12189">
    <property type="entry name" value="MRNA GUANINE-7- METHYLTRANSFERASE"/>
    <property type="match status" value="1"/>
</dbReference>
<gene>
    <name evidence="15" type="ORF">ECRASSUSDP1_LOCUS10536</name>
</gene>
<evidence type="ECO:0000256" key="7">
    <source>
        <dbReference type="ARBA" id="ARBA00023042"/>
    </source>
</evidence>
<protein>
    <recommendedName>
        <fullName evidence="10">mRNA cap guanine-N(7) methyltransferase</fullName>
        <ecNumber evidence="10">2.1.1.56</ecNumber>
    </recommendedName>
    <alternativeName>
        <fullName evidence="10">mRNA (guanine-N(7))-methyltransferase</fullName>
    </alternativeName>
    <alternativeName>
        <fullName evidence="10">mRNA cap methyltransferase</fullName>
    </alternativeName>
</protein>
<keyword evidence="16" id="KW-1185">Reference proteome</keyword>
<feature type="site" description="mRNA cap binding" evidence="12">
    <location>
        <position position="216"/>
    </location>
</feature>
<accession>A0AAD1XEP3</accession>
<feature type="binding site" evidence="11">
    <location>
        <position position="188"/>
    </location>
    <ligand>
        <name>S-adenosyl-L-methionine</name>
        <dbReference type="ChEBI" id="CHEBI:59789"/>
    </ligand>
</feature>
<keyword evidence="4 10" id="KW-0808">Transferase</keyword>
<evidence type="ECO:0000256" key="6">
    <source>
        <dbReference type="ARBA" id="ARBA00022884"/>
    </source>
</evidence>
<dbReference type="Proteomes" id="UP001295684">
    <property type="component" value="Unassembled WGS sequence"/>
</dbReference>
<evidence type="ECO:0000256" key="3">
    <source>
        <dbReference type="ARBA" id="ARBA00022664"/>
    </source>
</evidence>
<feature type="compositionally biased region" description="Polar residues" evidence="13">
    <location>
        <begin position="1"/>
        <end position="21"/>
    </location>
</feature>
<proteinExistence type="inferred from homology"/>
<dbReference type="SUPFAM" id="SSF53335">
    <property type="entry name" value="S-adenosyl-L-methionine-dependent methyltransferases"/>
    <property type="match status" value="1"/>
</dbReference>
<feature type="binding site" evidence="11">
    <location>
        <position position="134"/>
    </location>
    <ligand>
        <name>S-adenosyl-L-methionine</name>
        <dbReference type="ChEBI" id="CHEBI:59789"/>
    </ligand>
</feature>
<feature type="binding site" evidence="11">
    <location>
        <position position="156"/>
    </location>
    <ligand>
        <name>S-adenosyl-L-methionine</name>
        <dbReference type="ChEBI" id="CHEBI:59789"/>
    </ligand>
</feature>
<dbReference type="PROSITE" id="PS51562">
    <property type="entry name" value="RNA_CAP0_MT"/>
    <property type="match status" value="1"/>
</dbReference>
<evidence type="ECO:0000313" key="15">
    <source>
        <dbReference type="EMBL" id="CAI2369238.1"/>
    </source>
</evidence>
<feature type="domain" description="MRNA cap 0 methyltransferase" evidence="14">
    <location>
        <begin position="100"/>
        <end position="396"/>
    </location>
</feature>
<evidence type="ECO:0000256" key="11">
    <source>
        <dbReference type="PIRSR" id="PIRSR028762-1"/>
    </source>
</evidence>
<evidence type="ECO:0000256" key="1">
    <source>
        <dbReference type="ARBA" id="ARBA00004123"/>
    </source>
</evidence>
<evidence type="ECO:0000256" key="4">
    <source>
        <dbReference type="ARBA" id="ARBA00022679"/>
    </source>
</evidence>
<keyword evidence="7 10" id="KW-0506">mRNA capping</keyword>
<dbReference type="AlphaFoldDB" id="A0AAD1XEP3"/>
<dbReference type="GO" id="GO:0003723">
    <property type="term" value="F:RNA binding"/>
    <property type="evidence" value="ECO:0007669"/>
    <property type="project" value="UniProtKB-KW"/>
</dbReference>
<feature type="site" description="mRNA cap binding" evidence="12">
    <location>
        <position position="143"/>
    </location>
</feature>
<dbReference type="InterPro" id="IPR016899">
    <property type="entry name" value="mRNA_G-N7_MeTrfase_euk"/>
</dbReference>
<feature type="binding site" evidence="12">
    <location>
        <begin position="109"/>
        <end position="110"/>
    </location>
    <ligand>
        <name>mRNA</name>
        <dbReference type="ChEBI" id="CHEBI:33699"/>
    </ligand>
</feature>
<keyword evidence="5 10" id="KW-0949">S-adenosyl-L-methionine</keyword>
<dbReference type="EC" id="2.1.1.56" evidence="10"/>
<dbReference type="InterPro" id="IPR029063">
    <property type="entry name" value="SAM-dependent_MTases_sf"/>
</dbReference>
<evidence type="ECO:0000256" key="12">
    <source>
        <dbReference type="PIRSR" id="PIRSR028762-2"/>
    </source>
</evidence>
<dbReference type="PIRSF" id="PIRSF028762">
    <property type="entry name" value="ABD1"/>
    <property type="match status" value="1"/>
</dbReference>
<keyword evidence="3 10" id="KW-0507">mRNA processing</keyword>
<feature type="site" description="mRNA cap binding" evidence="12">
    <location>
        <position position="388"/>
    </location>
</feature>
<feature type="binding site" evidence="11">
    <location>
        <position position="212"/>
    </location>
    <ligand>
        <name>S-adenosyl-L-methionine</name>
        <dbReference type="ChEBI" id="CHEBI:59789"/>
    </ligand>
</feature>
<feature type="binding site" evidence="11">
    <location>
        <position position="113"/>
    </location>
    <ligand>
        <name>S-adenosyl-L-methionine</name>
        <dbReference type="ChEBI" id="CHEBI:59789"/>
    </ligand>
</feature>
<evidence type="ECO:0000256" key="8">
    <source>
        <dbReference type="ARBA" id="ARBA00023242"/>
    </source>
</evidence>
<comment type="subcellular location">
    <subcellularLocation>
        <location evidence="1 10">Nucleus</location>
    </subcellularLocation>
</comment>
<evidence type="ECO:0000256" key="5">
    <source>
        <dbReference type="ARBA" id="ARBA00022691"/>
    </source>
</evidence>
<feature type="region of interest" description="Disordered" evidence="13">
    <location>
        <begin position="1"/>
        <end position="50"/>
    </location>
</feature>
<feature type="site" description="mRNA cap binding" evidence="12">
    <location>
        <position position="318"/>
    </location>
</feature>
<evidence type="ECO:0000313" key="16">
    <source>
        <dbReference type="Proteomes" id="UP001295684"/>
    </source>
</evidence>
<dbReference type="Pfam" id="PF03291">
    <property type="entry name" value="mRNA_G-N7_MeTrfase"/>
    <property type="match status" value="1"/>
</dbReference>
<organism evidence="15 16">
    <name type="scientific">Euplotes crassus</name>
    <dbReference type="NCBI Taxonomy" id="5936"/>
    <lineage>
        <taxon>Eukaryota</taxon>
        <taxon>Sar</taxon>
        <taxon>Alveolata</taxon>
        <taxon>Ciliophora</taxon>
        <taxon>Intramacronucleata</taxon>
        <taxon>Spirotrichea</taxon>
        <taxon>Hypotrichia</taxon>
        <taxon>Euplotida</taxon>
        <taxon>Euplotidae</taxon>
        <taxon>Moneuplotes</taxon>
    </lineage>
</organism>
<keyword evidence="8 10" id="KW-0539">Nucleus</keyword>
<feature type="binding site" evidence="11">
    <location>
        <position position="217"/>
    </location>
    <ligand>
        <name>S-adenosyl-L-methionine</name>
        <dbReference type="ChEBI" id="CHEBI:59789"/>
    </ligand>
</feature>
<reference evidence="15" key="1">
    <citation type="submission" date="2023-07" db="EMBL/GenBank/DDBJ databases">
        <authorList>
            <consortium name="AG Swart"/>
            <person name="Singh M."/>
            <person name="Singh A."/>
            <person name="Seah K."/>
            <person name="Emmerich C."/>
        </authorList>
    </citation>
    <scope>NUCLEOTIDE SEQUENCE</scope>
    <source>
        <strain evidence="15">DP1</strain>
    </source>
</reference>
<sequence>MKNSLPHHTSSPNLQTTTSTLPIKACISPTEEERTKADHDEAPDETNLEDLQAQAPLRINYIRKREWKAAQKFQMEAMVQMHSHFYENQREQFHALRETSNILFVRKFNNWCKSVLINETCKTKGRFLSALDICCGKGGDLQKWAKNRVTHYVGVDLSDNSVRNACERFKRMKIKGRFPFHGIFMVNDVGNKSNSFLKHLDKRVRFDIASCQMSMHYLCESESTARTFLNNVSSRLVPGGLFCGTTLDADVLIRRLRKQGLNKKNETEKYTFGNQFYSAKFMHRDFPRKRAFGIKYLFYLEDGVGHKRIDNSIEYVPEYLVIFKKFIELAKEYDLELVKRENFHDFYENYIKNKKHKDLFDRIVKPHQFSSTMTKEILEAQWEICNLYQAFTFRKIEGKKSKNKVKGTQGKCGREREDRFVFIDTNK</sequence>
<dbReference type="GO" id="GO:0004482">
    <property type="term" value="F:mRNA 5'-cap (guanine-N7-)-methyltransferase activity"/>
    <property type="evidence" value="ECO:0007669"/>
    <property type="project" value="UniProtKB-EC"/>
</dbReference>
<evidence type="ECO:0000256" key="13">
    <source>
        <dbReference type="SAM" id="MobiDB-lite"/>
    </source>
</evidence>
<dbReference type="PANTHER" id="PTHR12189:SF2">
    <property type="entry name" value="MRNA CAP GUANINE-N7 METHYLTRANSFERASE"/>
    <property type="match status" value="1"/>
</dbReference>
<evidence type="ECO:0000256" key="9">
    <source>
        <dbReference type="ARBA" id="ARBA00044712"/>
    </source>
</evidence>
<evidence type="ECO:0000256" key="2">
    <source>
        <dbReference type="ARBA" id="ARBA00022603"/>
    </source>
</evidence>
<dbReference type="Gene3D" id="3.40.50.150">
    <property type="entry name" value="Vaccinia Virus protein VP39"/>
    <property type="match status" value="1"/>
</dbReference>
<comment type="caution">
    <text evidence="15">The sequence shown here is derived from an EMBL/GenBank/DDBJ whole genome shotgun (WGS) entry which is preliminary data.</text>
</comment>
<dbReference type="GO" id="GO:0005634">
    <property type="term" value="C:nucleus"/>
    <property type="evidence" value="ECO:0007669"/>
    <property type="project" value="UniProtKB-SubCell"/>
</dbReference>
<evidence type="ECO:0000256" key="10">
    <source>
        <dbReference type="PIRNR" id="PIRNR028762"/>
    </source>
</evidence>
<name>A0AAD1XEP3_EUPCR</name>
<dbReference type="CDD" id="cd02440">
    <property type="entry name" value="AdoMet_MTases"/>
    <property type="match status" value="1"/>
</dbReference>
<dbReference type="EMBL" id="CAMPGE010010389">
    <property type="protein sequence ID" value="CAI2369238.1"/>
    <property type="molecule type" value="Genomic_DNA"/>
</dbReference>
<dbReference type="InterPro" id="IPR004971">
    <property type="entry name" value="mRNA_G-N7_MeTrfase_dom"/>
</dbReference>